<evidence type="ECO:0000259" key="1">
    <source>
        <dbReference type="Pfam" id="PF03070"/>
    </source>
</evidence>
<proteinExistence type="predicted"/>
<dbReference type="CDD" id="cd16099">
    <property type="entry name" value="TenA_PqqC-like"/>
    <property type="match status" value="1"/>
</dbReference>
<dbReference type="SUPFAM" id="SSF48613">
    <property type="entry name" value="Heme oxygenase-like"/>
    <property type="match status" value="1"/>
</dbReference>
<sequence length="214" mass="25411">MQEILHGTMSLEKFRFQIRHNYQYLLEYTRCWAVGFSKCRGFDEMYDWYQILSSTMEGTVLHNRDFWAQQLGVSMDELEATIMAEGKRSYTSHQLARAMEGGLPECMMALFPCNILYRFFGDDLLPQCTLPKENLYYQWLEFYTLPAYRAKCDNEIRMVDALCGGATPRDRARLLEIFAESCNYEFLQWRDMYCKMETWPLPELFSPKFTTIPQ</sequence>
<dbReference type="GO" id="GO:0050334">
    <property type="term" value="F:thiaminase activity"/>
    <property type="evidence" value="ECO:0007669"/>
    <property type="project" value="UniProtKB-EC"/>
</dbReference>
<evidence type="ECO:0000313" key="2">
    <source>
        <dbReference type="EMBL" id="MPM95643.1"/>
    </source>
</evidence>
<dbReference type="PANTHER" id="PTHR43198">
    <property type="entry name" value="BIFUNCTIONAL TH2 PROTEIN"/>
    <property type="match status" value="1"/>
</dbReference>
<dbReference type="AlphaFoldDB" id="A0A645E4B9"/>
<keyword evidence="2" id="KW-0378">Hydrolase</keyword>
<dbReference type="Gene3D" id="1.20.910.10">
    <property type="entry name" value="Heme oxygenase-like"/>
    <property type="match status" value="1"/>
</dbReference>
<dbReference type="GO" id="GO:0005829">
    <property type="term" value="C:cytosol"/>
    <property type="evidence" value="ECO:0007669"/>
    <property type="project" value="TreeGrafter"/>
</dbReference>
<protein>
    <submittedName>
        <fullName evidence="2">Aminopyrimidine aminohydrolase</fullName>
        <ecNumber evidence="2">3.5.99.2</ecNumber>
    </submittedName>
</protein>
<feature type="domain" description="Thiaminase-2/PQQC" evidence="1">
    <location>
        <begin position="2"/>
        <end position="194"/>
    </location>
</feature>
<dbReference type="Pfam" id="PF03070">
    <property type="entry name" value="TENA_THI-4"/>
    <property type="match status" value="1"/>
</dbReference>
<dbReference type="EMBL" id="VSSQ01042116">
    <property type="protein sequence ID" value="MPM95643.1"/>
    <property type="molecule type" value="Genomic_DNA"/>
</dbReference>
<name>A0A645E4B9_9ZZZZ</name>
<organism evidence="2">
    <name type="scientific">bioreactor metagenome</name>
    <dbReference type="NCBI Taxonomy" id="1076179"/>
    <lineage>
        <taxon>unclassified sequences</taxon>
        <taxon>metagenomes</taxon>
        <taxon>ecological metagenomes</taxon>
    </lineage>
</organism>
<accession>A0A645E4B9</accession>
<gene>
    <name evidence="2" type="primary">tenA_6</name>
    <name evidence="2" type="ORF">SDC9_142798</name>
</gene>
<dbReference type="PANTHER" id="PTHR43198:SF2">
    <property type="entry name" value="SI:CH1073-67J19.1-RELATED"/>
    <property type="match status" value="1"/>
</dbReference>
<dbReference type="InterPro" id="IPR016084">
    <property type="entry name" value="Haem_Oase-like_multi-hlx"/>
</dbReference>
<dbReference type="EC" id="3.5.99.2" evidence="2"/>
<reference evidence="2" key="1">
    <citation type="submission" date="2019-08" db="EMBL/GenBank/DDBJ databases">
        <authorList>
            <person name="Kucharzyk K."/>
            <person name="Murdoch R.W."/>
            <person name="Higgins S."/>
            <person name="Loffler F."/>
        </authorList>
    </citation>
    <scope>NUCLEOTIDE SEQUENCE</scope>
</reference>
<dbReference type="InterPro" id="IPR050967">
    <property type="entry name" value="Thiamine_Salvage_TenA"/>
</dbReference>
<comment type="caution">
    <text evidence="2">The sequence shown here is derived from an EMBL/GenBank/DDBJ whole genome shotgun (WGS) entry which is preliminary data.</text>
</comment>
<dbReference type="InterPro" id="IPR004305">
    <property type="entry name" value="Thiaminase-2/PQQC"/>
</dbReference>